<proteinExistence type="predicted"/>
<name>A0ABT8IV97_9MICO</name>
<evidence type="ECO:0000313" key="4">
    <source>
        <dbReference type="EMBL" id="MDN4596715.1"/>
    </source>
</evidence>
<dbReference type="RefSeq" id="WP_301217055.1">
    <property type="nucleotide sequence ID" value="NZ_JAROCB010000002.1"/>
</dbReference>
<dbReference type="InterPro" id="IPR010427">
    <property type="entry name" value="DUF1023"/>
</dbReference>
<evidence type="ECO:0000259" key="3">
    <source>
        <dbReference type="Pfam" id="PF06259"/>
    </source>
</evidence>
<evidence type="ECO:0000313" key="5">
    <source>
        <dbReference type="Proteomes" id="UP001174210"/>
    </source>
</evidence>
<keyword evidence="2" id="KW-0472">Membrane</keyword>
<feature type="transmembrane region" description="Helical" evidence="2">
    <location>
        <begin position="43"/>
        <end position="64"/>
    </location>
</feature>
<dbReference type="GO" id="GO:0016787">
    <property type="term" value="F:hydrolase activity"/>
    <property type="evidence" value="ECO:0007669"/>
    <property type="project" value="UniProtKB-KW"/>
</dbReference>
<comment type="caution">
    <text evidence="4">The sequence shown here is derived from an EMBL/GenBank/DDBJ whole genome shotgun (WGS) entry which is preliminary data.</text>
</comment>
<dbReference type="Proteomes" id="UP001174210">
    <property type="component" value="Unassembled WGS sequence"/>
</dbReference>
<keyword evidence="5" id="KW-1185">Reference proteome</keyword>
<dbReference type="EMBL" id="JAROCB010000002">
    <property type="protein sequence ID" value="MDN4596715.1"/>
    <property type="molecule type" value="Genomic_DNA"/>
</dbReference>
<organism evidence="4 5">
    <name type="scientific">Leifsonia virtsii</name>
    <dbReference type="NCBI Taxonomy" id="3035915"/>
    <lineage>
        <taxon>Bacteria</taxon>
        <taxon>Bacillati</taxon>
        <taxon>Actinomycetota</taxon>
        <taxon>Actinomycetes</taxon>
        <taxon>Micrococcales</taxon>
        <taxon>Microbacteriaceae</taxon>
        <taxon>Leifsonia</taxon>
    </lineage>
</organism>
<protein>
    <submittedName>
        <fullName evidence="4">Alpha/beta hydrolase</fullName>
    </submittedName>
</protein>
<evidence type="ECO:0000256" key="2">
    <source>
        <dbReference type="SAM" id="Phobius"/>
    </source>
</evidence>
<feature type="region of interest" description="Disordered" evidence="1">
    <location>
        <begin position="452"/>
        <end position="483"/>
    </location>
</feature>
<dbReference type="Pfam" id="PF06259">
    <property type="entry name" value="Abhydrolase_8"/>
    <property type="match status" value="1"/>
</dbReference>
<keyword evidence="2" id="KW-0812">Transmembrane</keyword>
<accession>A0ABT8IV97</accession>
<reference evidence="4" key="1">
    <citation type="submission" date="2023-03" db="EMBL/GenBank/DDBJ databases">
        <title>MT1 and MT2 Draft Genomes of Novel Species.</title>
        <authorList>
            <person name="Venkateswaran K."/>
        </authorList>
    </citation>
    <scope>NUCLEOTIDE SEQUENCE</scope>
    <source>
        <strain evidence="4">F6_8S_P_1A</strain>
    </source>
</reference>
<gene>
    <name evidence="4" type="ORF">P5G59_06170</name>
</gene>
<sequence length="483" mass="50301">MDGEGRPLLPPLRLAGAESADGRMMARTPRGGSRRRRAGLRRWSLIAVLAACATIGALIAPAGVRASTAAQLQRLARLDAAQIEAVVRADPARLLELANANPEETAREWPRVPKGERAQLERLLPGFVGNFDGVPYATRDRANKQVLQQRLASAQAAVVSRPSDTGNVLALAAYKAIRAAVTVKSHPARHLVEFVPGARPTAAIAIGNLDTASMITWVIPGMGTYTTDMQLWTLAAQNVWAAQRDAGAPADHAVIAWMGYVVPPVGIDAALGEYAARGAPLLTEAIRGVRAVRADRLPVLNVVAHSYGTTMAADALADSPLGIGTMVLLGSAGIEETIRDAAVLHADAVYAGEATADEEAALGRFSRVDPRNPSFGARVLAVDGDAAAGLSAVTGHAPILHSSYNDDIATPVWTVIASVKAREAAYREHLAEHGYLDRGTQSLQQVGIVTAGTRPTPGGPSGPSGTALLPELLSGAASRTGPG</sequence>
<keyword evidence="4" id="KW-0378">Hydrolase</keyword>
<keyword evidence="2" id="KW-1133">Transmembrane helix</keyword>
<feature type="domain" description="DUF1023" evidence="3">
    <location>
        <begin position="201"/>
        <end position="358"/>
    </location>
</feature>
<evidence type="ECO:0000256" key="1">
    <source>
        <dbReference type="SAM" id="MobiDB-lite"/>
    </source>
</evidence>